<dbReference type="CDD" id="cd05402">
    <property type="entry name" value="NT_PAP_TUTase"/>
    <property type="match status" value="1"/>
</dbReference>
<evidence type="ECO:0000256" key="1">
    <source>
        <dbReference type="ARBA" id="ARBA00008593"/>
    </source>
</evidence>
<reference evidence="8 9" key="1">
    <citation type="journal article" date="2018" name="Front. Microbiol.">
        <title>Prospects for Fungal Bioremediation of Acidic Radioactive Waste Sites: Characterization and Genome Sequence of Rhodotorula taiwanensis MD1149.</title>
        <authorList>
            <person name="Tkavc R."/>
            <person name="Matrosova V.Y."/>
            <person name="Grichenko O.E."/>
            <person name="Gostincar C."/>
            <person name="Volpe R.P."/>
            <person name="Klimenkova P."/>
            <person name="Gaidamakova E.K."/>
            <person name="Zhou C.E."/>
            <person name="Stewart B.J."/>
            <person name="Lyman M.G."/>
            <person name="Malfatti S.A."/>
            <person name="Rubinfeld B."/>
            <person name="Courtot M."/>
            <person name="Singh J."/>
            <person name="Dalgard C.L."/>
            <person name="Hamilton T."/>
            <person name="Frey K.G."/>
            <person name="Gunde-Cimerman N."/>
            <person name="Dugan L."/>
            <person name="Daly M.J."/>
        </authorList>
    </citation>
    <scope>NUCLEOTIDE SEQUENCE [LARGE SCALE GENOMIC DNA]</scope>
    <source>
        <strain evidence="8 9">MD1149</strain>
    </source>
</reference>
<evidence type="ECO:0000259" key="7">
    <source>
        <dbReference type="Pfam" id="PF22600"/>
    </source>
</evidence>
<dbReference type="InterPro" id="IPR045862">
    <property type="entry name" value="Trf4-like"/>
</dbReference>
<evidence type="ECO:0000313" key="8">
    <source>
        <dbReference type="EMBL" id="POY71623.1"/>
    </source>
</evidence>
<feature type="compositionally biased region" description="Basic and acidic residues" evidence="5">
    <location>
        <begin position="764"/>
        <end position="774"/>
    </location>
</feature>
<protein>
    <recommendedName>
        <fullName evidence="2">polynucleotide adenylyltransferase</fullName>
        <ecNumber evidence="2">2.7.7.19</ecNumber>
    </recommendedName>
</protein>
<dbReference type="GO" id="GO:0005730">
    <property type="term" value="C:nucleolus"/>
    <property type="evidence" value="ECO:0007669"/>
    <property type="project" value="TreeGrafter"/>
</dbReference>
<evidence type="ECO:0000256" key="3">
    <source>
        <dbReference type="ARBA" id="ARBA00022723"/>
    </source>
</evidence>
<dbReference type="GO" id="GO:0031499">
    <property type="term" value="C:TRAMP complex"/>
    <property type="evidence" value="ECO:0007669"/>
    <property type="project" value="TreeGrafter"/>
</dbReference>
<comment type="similarity">
    <text evidence="1">Belongs to the DNA polymerase type-B-like family.</text>
</comment>
<feature type="domain" description="Poly(A) RNA polymerase mitochondrial-like central palm" evidence="7">
    <location>
        <begin position="102"/>
        <end position="231"/>
    </location>
</feature>
<dbReference type="InterPro" id="IPR002058">
    <property type="entry name" value="PAP_assoc"/>
</dbReference>
<dbReference type="InterPro" id="IPR054708">
    <property type="entry name" value="MTPAP-like_central"/>
</dbReference>
<dbReference type="Gene3D" id="3.30.460.10">
    <property type="entry name" value="Beta Polymerase, domain 2"/>
    <property type="match status" value="1"/>
</dbReference>
<dbReference type="SUPFAM" id="SSF81631">
    <property type="entry name" value="PAP/OAS1 substrate-binding domain"/>
    <property type="match status" value="1"/>
</dbReference>
<gene>
    <name evidence="8" type="ORF">BMF94_5316</name>
</gene>
<feature type="compositionally biased region" description="Low complexity" evidence="5">
    <location>
        <begin position="666"/>
        <end position="680"/>
    </location>
</feature>
<evidence type="ECO:0000259" key="6">
    <source>
        <dbReference type="Pfam" id="PF03828"/>
    </source>
</evidence>
<dbReference type="GO" id="GO:1990817">
    <property type="term" value="F:poly(A) RNA polymerase activity"/>
    <property type="evidence" value="ECO:0007669"/>
    <property type="project" value="UniProtKB-EC"/>
</dbReference>
<accession>A0A2S5B4B5</accession>
<feature type="region of interest" description="Disordered" evidence="5">
    <location>
        <begin position="528"/>
        <end position="547"/>
    </location>
</feature>
<dbReference type="Pfam" id="PF22600">
    <property type="entry name" value="MTPAP-like_central"/>
    <property type="match status" value="1"/>
</dbReference>
<sequence length="800" mass="85618">MAATAPAIGGTRAQFEQQEDFISFDASPPPPSATAGPSAGANSRKRRISDRHGPAAGTDHDDPATASGTRRLRDRERARSTPWCEDPGVDWHAHRSAVAQLNAEATAFVSYISPTPVEHELRLFTIELIRRTIKSKYPDSDVQCFGSVGTSLYLPGGDIDLVVLSPSMPSPPLKPSSSLLHRLASLLLTSSIAAPQSLVVIAKARVPIVKFTTRYGGFAVDLSVNQKNGIDAAVRVRGILEDYAYREEGYVEPGARDASKEAGLRIKGKGKQRDNDDSDSDLEEGESLAAAADDMMLGQRHPVDHGVARSLVLLVKAFLSQRGMNEVFTGGLGSYSIICMVISFLQLHPRIQSAQINPNRNIGLLFVEFLELYGKHFNYDQAGITLKGRGGYFNKHDKGWFRPQQPYLLSIEDPNDPQNDVSGGSHAILRVRQTFAGGFDTLTSWLIVRESILAAEANPSLVPLTDAALPNADSDPPSRGSQSLLGGIIGLKKPDLDARDAHERLYNDGVLQKLIKRTEGANGVEDGMMSRKAQKRAYQETKERAKRERTIARLERKVEEKEKKRAKREKKKELKKGSAAAATTVGSESGVRALVVQPLATAGAIEDAYAKEAALEGLASHDSGMGFIVDTLGAGRRAPPPAANDQDNDEDDSRYSLGVPAVARVAQQAGSTAASSRRGSPALSGPPGRYTHVTDDSSDSSGAEDGHADSDGDVVLGGGGGDFVRHDGIRPSRTASVESEDAVSDESAEVLATLVPAAKRPKVARNESSSEKRAASKAKAAKRAAFWGAKGPKTTSDGEE</sequence>
<dbReference type="Proteomes" id="UP000237144">
    <property type="component" value="Unassembled WGS sequence"/>
</dbReference>
<feature type="compositionally biased region" description="Basic and acidic residues" evidence="5">
    <location>
        <begin position="537"/>
        <end position="547"/>
    </location>
</feature>
<name>A0A2S5B4B5_9BASI</name>
<feature type="region of interest" description="Disordered" evidence="5">
    <location>
        <begin position="760"/>
        <end position="800"/>
    </location>
</feature>
<feature type="compositionally biased region" description="Basic and acidic residues" evidence="5">
    <location>
        <begin position="50"/>
        <end position="63"/>
    </location>
</feature>
<keyword evidence="4" id="KW-0460">Magnesium</keyword>
<dbReference type="GO" id="GO:0043634">
    <property type="term" value="P:polyadenylation-dependent ncRNA catabolic process"/>
    <property type="evidence" value="ECO:0007669"/>
    <property type="project" value="TreeGrafter"/>
</dbReference>
<dbReference type="EC" id="2.7.7.19" evidence="2"/>
<dbReference type="EMBL" id="PJQD01000075">
    <property type="protein sequence ID" value="POY71623.1"/>
    <property type="molecule type" value="Genomic_DNA"/>
</dbReference>
<dbReference type="GO" id="GO:0010605">
    <property type="term" value="P:negative regulation of macromolecule metabolic process"/>
    <property type="evidence" value="ECO:0007669"/>
    <property type="project" value="UniProtKB-ARBA"/>
</dbReference>
<keyword evidence="9" id="KW-1185">Reference proteome</keyword>
<evidence type="ECO:0000256" key="2">
    <source>
        <dbReference type="ARBA" id="ARBA00012388"/>
    </source>
</evidence>
<dbReference type="Pfam" id="PF03828">
    <property type="entry name" value="PAP_assoc"/>
    <property type="match status" value="1"/>
</dbReference>
<dbReference type="FunFam" id="1.10.1410.10:FF:000003">
    <property type="entry name" value="non-canonical poly(A) RNA polymerase PAPD7"/>
    <property type="match status" value="1"/>
</dbReference>
<proteinExistence type="inferred from homology"/>
<evidence type="ECO:0000256" key="4">
    <source>
        <dbReference type="ARBA" id="ARBA00022842"/>
    </source>
</evidence>
<feature type="region of interest" description="Disordered" evidence="5">
    <location>
        <begin position="1"/>
        <end position="86"/>
    </location>
</feature>
<organism evidence="8 9">
    <name type="scientific">Rhodotorula taiwanensis</name>
    <dbReference type="NCBI Taxonomy" id="741276"/>
    <lineage>
        <taxon>Eukaryota</taxon>
        <taxon>Fungi</taxon>
        <taxon>Dikarya</taxon>
        <taxon>Basidiomycota</taxon>
        <taxon>Pucciniomycotina</taxon>
        <taxon>Microbotryomycetes</taxon>
        <taxon>Sporidiobolales</taxon>
        <taxon>Sporidiobolaceae</taxon>
        <taxon>Rhodotorula</taxon>
    </lineage>
</organism>
<dbReference type="SUPFAM" id="SSF81301">
    <property type="entry name" value="Nucleotidyltransferase"/>
    <property type="match status" value="1"/>
</dbReference>
<dbReference type="GO" id="GO:0031123">
    <property type="term" value="P:RNA 3'-end processing"/>
    <property type="evidence" value="ECO:0007669"/>
    <property type="project" value="TreeGrafter"/>
</dbReference>
<dbReference type="STRING" id="741276.A0A2S5B4B5"/>
<dbReference type="AlphaFoldDB" id="A0A2S5B4B5"/>
<evidence type="ECO:0000313" key="9">
    <source>
        <dbReference type="Proteomes" id="UP000237144"/>
    </source>
</evidence>
<dbReference type="PANTHER" id="PTHR23092:SF15">
    <property type="entry name" value="INACTIVE NON-CANONICAL POLY(A) RNA POLYMERASE PROTEIN TRF4-2-RELATED"/>
    <property type="match status" value="1"/>
</dbReference>
<feature type="region of interest" description="Disordered" evidence="5">
    <location>
        <begin position="631"/>
        <end position="745"/>
    </location>
</feature>
<feature type="region of interest" description="Disordered" evidence="5">
    <location>
        <begin position="558"/>
        <end position="587"/>
    </location>
</feature>
<dbReference type="GO" id="GO:0003729">
    <property type="term" value="F:mRNA binding"/>
    <property type="evidence" value="ECO:0007669"/>
    <property type="project" value="TreeGrafter"/>
</dbReference>
<feature type="domain" description="PAP-associated" evidence="6">
    <location>
        <begin position="361"/>
        <end position="419"/>
    </location>
</feature>
<dbReference type="Gene3D" id="1.10.1410.10">
    <property type="match status" value="1"/>
</dbReference>
<feature type="region of interest" description="Disordered" evidence="5">
    <location>
        <begin position="261"/>
        <end position="284"/>
    </location>
</feature>
<dbReference type="InterPro" id="IPR043519">
    <property type="entry name" value="NT_sf"/>
</dbReference>
<comment type="caution">
    <text evidence="8">The sequence shown here is derived from an EMBL/GenBank/DDBJ whole genome shotgun (WGS) entry which is preliminary data.</text>
</comment>
<dbReference type="PANTHER" id="PTHR23092">
    <property type="entry name" value="POLY(A) RNA POLYMERASE"/>
    <property type="match status" value="1"/>
</dbReference>
<dbReference type="OrthoDB" id="273917at2759"/>
<dbReference type="GO" id="GO:0046872">
    <property type="term" value="F:metal ion binding"/>
    <property type="evidence" value="ECO:0007669"/>
    <property type="project" value="UniProtKB-KW"/>
</dbReference>
<evidence type="ECO:0000256" key="5">
    <source>
        <dbReference type="SAM" id="MobiDB-lite"/>
    </source>
</evidence>
<keyword evidence="3" id="KW-0479">Metal-binding</keyword>